<evidence type="ECO:0000313" key="2">
    <source>
        <dbReference type="EMBL" id="PRW59014.1"/>
    </source>
</evidence>
<keyword evidence="3" id="KW-1185">Reference proteome</keyword>
<dbReference type="EMBL" id="LHPG02000004">
    <property type="protein sequence ID" value="PRW59014.1"/>
    <property type="molecule type" value="Genomic_DNA"/>
</dbReference>
<accession>A0A2P6TY70</accession>
<sequence>MPRWLQWLQWPASKQRPLHSAAPAVPPSCAGGSSGSGDTGKLSPAPGPASKRRQDALESQVQHQIRMTKYKQFDEECRQLTLQVEEELRRRKEHRRQADAKRQRAEARRWGGTSAAPAGSINSTDQLGIIPG</sequence>
<protein>
    <submittedName>
        <fullName evidence="2">Zinc finger CCCH domain-containing 19</fullName>
    </submittedName>
</protein>
<feature type="region of interest" description="Disordered" evidence="1">
    <location>
        <begin position="10"/>
        <end position="63"/>
    </location>
</feature>
<feature type="compositionally biased region" description="Basic and acidic residues" evidence="1">
    <location>
        <begin position="88"/>
        <end position="109"/>
    </location>
</feature>
<reference evidence="2 3" key="1">
    <citation type="journal article" date="2018" name="Plant J.">
        <title>Genome sequences of Chlorella sorokiniana UTEX 1602 and Micractinium conductrix SAG 241.80: implications to maltose excretion by a green alga.</title>
        <authorList>
            <person name="Arriola M.B."/>
            <person name="Velmurugan N."/>
            <person name="Zhang Y."/>
            <person name="Plunkett M.H."/>
            <person name="Hondzo H."/>
            <person name="Barney B.M."/>
        </authorList>
    </citation>
    <scope>NUCLEOTIDE SEQUENCE [LARGE SCALE GENOMIC DNA]</scope>
    <source>
        <strain evidence="3">UTEX 1602</strain>
    </source>
</reference>
<dbReference type="Proteomes" id="UP000239899">
    <property type="component" value="Unassembled WGS sequence"/>
</dbReference>
<organism evidence="2 3">
    <name type="scientific">Chlorella sorokiniana</name>
    <name type="common">Freshwater green alga</name>
    <dbReference type="NCBI Taxonomy" id="3076"/>
    <lineage>
        <taxon>Eukaryota</taxon>
        <taxon>Viridiplantae</taxon>
        <taxon>Chlorophyta</taxon>
        <taxon>core chlorophytes</taxon>
        <taxon>Trebouxiophyceae</taxon>
        <taxon>Chlorellales</taxon>
        <taxon>Chlorellaceae</taxon>
        <taxon>Chlorella clade</taxon>
        <taxon>Chlorella</taxon>
    </lineage>
</organism>
<feature type="compositionally biased region" description="Low complexity" evidence="1">
    <location>
        <begin position="20"/>
        <end position="31"/>
    </location>
</feature>
<comment type="caution">
    <text evidence="2">The sequence shown here is derived from an EMBL/GenBank/DDBJ whole genome shotgun (WGS) entry which is preliminary data.</text>
</comment>
<gene>
    <name evidence="2" type="ORF">C2E21_2603</name>
</gene>
<proteinExistence type="predicted"/>
<feature type="region of interest" description="Disordered" evidence="1">
    <location>
        <begin position="88"/>
        <end position="132"/>
    </location>
</feature>
<name>A0A2P6TY70_CHLSO</name>
<evidence type="ECO:0000313" key="3">
    <source>
        <dbReference type="Proteomes" id="UP000239899"/>
    </source>
</evidence>
<dbReference type="AlphaFoldDB" id="A0A2P6TY70"/>
<evidence type="ECO:0000256" key="1">
    <source>
        <dbReference type="SAM" id="MobiDB-lite"/>
    </source>
</evidence>